<gene>
    <name evidence="7" type="ORF">SAMN04490248_11772</name>
</gene>
<keyword evidence="8" id="KW-1185">Reference proteome</keyword>
<dbReference type="CDD" id="cd06662">
    <property type="entry name" value="SURF1"/>
    <property type="match status" value="1"/>
</dbReference>
<dbReference type="GO" id="GO:0005886">
    <property type="term" value="C:plasma membrane"/>
    <property type="evidence" value="ECO:0007669"/>
    <property type="project" value="UniProtKB-SubCell"/>
</dbReference>
<comment type="subcellular location">
    <subcellularLocation>
        <location evidence="6">Cell membrane</location>
        <topology evidence="6">Multi-pass membrane protein</topology>
    </subcellularLocation>
    <subcellularLocation>
        <location evidence="1">Membrane</location>
    </subcellularLocation>
</comment>
<keyword evidence="6" id="KW-1003">Cell membrane</keyword>
<dbReference type="EMBL" id="FODS01000017">
    <property type="protein sequence ID" value="SEO96284.1"/>
    <property type="molecule type" value="Genomic_DNA"/>
</dbReference>
<organism evidence="7 8">
    <name type="scientific">Salinihabitans flavidus</name>
    <dbReference type="NCBI Taxonomy" id="569882"/>
    <lineage>
        <taxon>Bacteria</taxon>
        <taxon>Pseudomonadati</taxon>
        <taxon>Pseudomonadota</taxon>
        <taxon>Alphaproteobacteria</taxon>
        <taxon>Rhodobacterales</taxon>
        <taxon>Roseobacteraceae</taxon>
        <taxon>Salinihabitans</taxon>
    </lineage>
</organism>
<evidence type="ECO:0000313" key="8">
    <source>
        <dbReference type="Proteomes" id="UP000198893"/>
    </source>
</evidence>
<dbReference type="InterPro" id="IPR045214">
    <property type="entry name" value="Surf1/Surf4"/>
</dbReference>
<feature type="transmembrane region" description="Helical" evidence="6">
    <location>
        <begin position="197"/>
        <end position="216"/>
    </location>
</feature>
<keyword evidence="3 6" id="KW-0812">Transmembrane</keyword>
<dbReference type="STRING" id="569882.SAMN04490248_11772"/>
<accession>A0A1H8U097</accession>
<dbReference type="Proteomes" id="UP000198893">
    <property type="component" value="Unassembled WGS sequence"/>
</dbReference>
<evidence type="ECO:0000256" key="4">
    <source>
        <dbReference type="ARBA" id="ARBA00022989"/>
    </source>
</evidence>
<protein>
    <recommendedName>
        <fullName evidence="6">SURF1-like protein</fullName>
    </recommendedName>
</protein>
<dbReference type="Pfam" id="PF02104">
    <property type="entry name" value="SURF1"/>
    <property type="match status" value="1"/>
</dbReference>
<evidence type="ECO:0000256" key="5">
    <source>
        <dbReference type="ARBA" id="ARBA00023136"/>
    </source>
</evidence>
<evidence type="ECO:0000256" key="1">
    <source>
        <dbReference type="ARBA" id="ARBA00004370"/>
    </source>
</evidence>
<dbReference type="PANTHER" id="PTHR23427">
    <property type="entry name" value="SURFEIT LOCUS PROTEIN"/>
    <property type="match status" value="1"/>
</dbReference>
<keyword evidence="4 6" id="KW-1133">Transmembrane helix</keyword>
<comment type="similarity">
    <text evidence="2 6">Belongs to the SURF1 family.</text>
</comment>
<dbReference type="AlphaFoldDB" id="A0A1H8U097"/>
<reference evidence="7 8" key="1">
    <citation type="submission" date="2016-10" db="EMBL/GenBank/DDBJ databases">
        <authorList>
            <person name="de Groot N.N."/>
        </authorList>
    </citation>
    <scope>NUCLEOTIDE SEQUENCE [LARGE SCALE GENOMIC DNA]</scope>
    <source>
        <strain evidence="7 8">DSM 27842</strain>
    </source>
</reference>
<proteinExistence type="inferred from homology"/>
<dbReference type="InterPro" id="IPR002994">
    <property type="entry name" value="Surf1/Shy1"/>
</dbReference>
<evidence type="ECO:0000256" key="3">
    <source>
        <dbReference type="ARBA" id="ARBA00022692"/>
    </source>
</evidence>
<keyword evidence="5 6" id="KW-0472">Membrane</keyword>
<dbReference type="PROSITE" id="PS50895">
    <property type="entry name" value="SURF1"/>
    <property type="match status" value="1"/>
</dbReference>
<comment type="caution">
    <text evidence="6">Lacks conserved residue(s) required for the propagation of feature annotation.</text>
</comment>
<name>A0A1H8U097_9RHOB</name>
<sequence>MPRLVLPLAFGIVGTAILLSLGAWQVQRLAWKEAVLAQIDSRIADDPVPLPADPAPDAHGFLAVKTRGTITGDELHVLASTRDLGAVYRVIAAFETEDGRRIMVDRGVIPTEEKNAPRAPVDVTLTGNLHWPEETDSFTPEADPEANIWFARDVPAMARALETEPVLIVVRETSQSDPAVTPLPVSSAGIPNDHLEYAVTWFGLAAVWVLMTVFYLRLMRSQTRKG</sequence>
<evidence type="ECO:0000256" key="2">
    <source>
        <dbReference type="ARBA" id="ARBA00007165"/>
    </source>
</evidence>
<dbReference type="PANTHER" id="PTHR23427:SF2">
    <property type="entry name" value="SURFEIT LOCUS PROTEIN 1"/>
    <property type="match status" value="1"/>
</dbReference>
<evidence type="ECO:0000313" key="7">
    <source>
        <dbReference type="EMBL" id="SEO96284.1"/>
    </source>
</evidence>
<evidence type="ECO:0000256" key="6">
    <source>
        <dbReference type="RuleBase" id="RU363076"/>
    </source>
</evidence>